<feature type="transmembrane region" description="Helical" evidence="6">
    <location>
        <begin position="166"/>
        <end position="189"/>
    </location>
</feature>
<feature type="transmembrane region" description="Helical" evidence="6">
    <location>
        <begin position="143"/>
        <end position="159"/>
    </location>
</feature>
<keyword evidence="8" id="KW-1185">Reference proteome</keyword>
<comment type="subcellular location">
    <subcellularLocation>
        <location evidence="1">Cell membrane</location>
        <topology evidence="1">Multi-pass membrane protein</topology>
    </subcellularLocation>
</comment>
<evidence type="ECO:0000256" key="1">
    <source>
        <dbReference type="ARBA" id="ARBA00004651"/>
    </source>
</evidence>
<reference evidence="7 8" key="1">
    <citation type="journal article" date="2016" name="Nat. Microbiol.">
        <title>The Mouse Intestinal Bacterial Collection (miBC) provides host-specific insight into cultured diversity and functional potential of the gut microbiota.</title>
        <authorList>
            <person name="Lagkouvardos I."/>
            <person name="Pukall R."/>
            <person name="Abt B."/>
            <person name="Foesel B.U."/>
            <person name="Meier-Kolthoff J.P."/>
            <person name="Kumar N."/>
            <person name="Bresciani A."/>
            <person name="Martinez I."/>
            <person name="Just S."/>
            <person name="Ziegler C."/>
            <person name="Brugiroux S."/>
            <person name="Garzetti D."/>
            <person name="Wenning M."/>
            <person name="Bui T.P."/>
            <person name="Wang J."/>
            <person name="Hugenholtz F."/>
            <person name="Plugge C.M."/>
            <person name="Peterson D.A."/>
            <person name="Hornef M.W."/>
            <person name="Baines J.F."/>
            <person name="Smidt H."/>
            <person name="Walter J."/>
            <person name="Kristiansen K."/>
            <person name="Nielsen H.B."/>
            <person name="Haller D."/>
            <person name="Overmann J."/>
            <person name="Stecher B."/>
            <person name="Clavel T."/>
        </authorList>
    </citation>
    <scope>NUCLEOTIDE SEQUENCE [LARGE SCALE GENOMIC DNA]</scope>
    <source>
        <strain evidence="7 8">DSM 28560</strain>
    </source>
</reference>
<dbReference type="GO" id="GO:0005886">
    <property type="term" value="C:plasma membrane"/>
    <property type="evidence" value="ECO:0007669"/>
    <property type="project" value="UniProtKB-SubCell"/>
</dbReference>
<evidence type="ECO:0000256" key="2">
    <source>
        <dbReference type="ARBA" id="ARBA00022475"/>
    </source>
</evidence>
<dbReference type="EMBL" id="SMMX01000024">
    <property type="protein sequence ID" value="TDA20313.1"/>
    <property type="molecule type" value="Genomic_DNA"/>
</dbReference>
<keyword evidence="2" id="KW-1003">Cell membrane</keyword>
<feature type="transmembrane region" description="Helical" evidence="6">
    <location>
        <begin position="201"/>
        <end position="220"/>
    </location>
</feature>
<dbReference type="InterPro" id="IPR051679">
    <property type="entry name" value="DASS-Related_Transporters"/>
</dbReference>
<evidence type="ECO:0000313" key="8">
    <source>
        <dbReference type="Proteomes" id="UP000295710"/>
    </source>
</evidence>
<evidence type="ECO:0000313" key="7">
    <source>
        <dbReference type="EMBL" id="TDA20313.1"/>
    </source>
</evidence>
<dbReference type="Pfam" id="PF03606">
    <property type="entry name" value="DcuC"/>
    <property type="match status" value="1"/>
</dbReference>
<evidence type="ECO:0000256" key="3">
    <source>
        <dbReference type="ARBA" id="ARBA00022692"/>
    </source>
</evidence>
<dbReference type="Proteomes" id="UP000295710">
    <property type="component" value="Unassembled WGS sequence"/>
</dbReference>
<protein>
    <recommendedName>
        <fullName evidence="9">YfcC family protein</fullName>
    </recommendedName>
</protein>
<dbReference type="PANTHER" id="PTHR43652:SF6">
    <property type="entry name" value="ARGININE REPRESSOR"/>
    <property type="match status" value="1"/>
</dbReference>
<gene>
    <name evidence="7" type="ORF">E1963_17615</name>
</gene>
<keyword evidence="4 6" id="KW-1133">Transmembrane helix</keyword>
<feature type="transmembrane region" description="Helical" evidence="6">
    <location>
        <begin position="83"/>
        <end position="108"/>
    </location>
</feature>
<evidence type="ECO:0000256" key="5">
    <source>
        <dbReference type="ARBA" id="ARBA00023136"/>
    </source>
</evidence>
<dbReference type="AlphaFoldDB" id="A0A4R4FCC9"/>
<organism evidence="7 8">
    <name type="scientific">Extibacter muris</name>
    <dbReference type="NCBI Taxonomy" id="1796622"/>
    <lineage>
        <taxon>Bacteria</taxon>
        <taxon>Bacillati</taxon>
        <taxon>Bacillota</taxon>
        <taxon>Clostridia</taxon>
        <taxon>Lachnospirales</taxon>
        <taxon>Lachnospiraceae</taxon>
        <taxon>Extibacter</taxon>
    </lineage>
</organism>
<keyword evidence="3 6" id="KW-0812">Transmembrane</keyword>
<dbReference type="InterPro" id="IPR018385">
    <property type="entry name" value="C4_dicarb_anaerob_car-like"/>
</dbReference>
<name>A0A4R4FCC9_9FIRM</name>
<sequence>MKEKVKSIRERKFPHIFAILFLMMVIALIATWIVPSGTYERAALEDGMSQVVVTDSFRYTDKDYLNPFFLLKAVTQGLTGASLVAFTILIIGACWQVINATGAIAVGINSIAKKLKGKEMLIFPILMFVFALIAAIIGGAELMLVYLPAVMPLMLALGFDSMTATGMVVVSALSAFSVSVTNPFTVGIGDEITGLPLYSGAWFRIILQVVFYAAGVLYVLHYSKKVRKDPKSSLVYKESAAQTDWRRACRHSGGHGVRNHLTGLVYGRDQRPVHHCGPHCSRHRQA</sequence>
<proteinExistence type="predicted"/>
<keyword evidence="5 6" id="KW-0472">Membrane</keyword>
<accession>A0A4R4FCC9</accession>
<evidence type="ECO:0008006" key="9">
    <source>
        <dbReference type="Google" id="ProtNLM"/>
    </source>
</evidence>
<feature type="transmembrane region" description="Helical" evidence="6">
    <location>
        <begin position="120"/>
        <end position="137"/>
    </location>
</feature>
<comment type="caution">
    <text evidence="7">The sequence shown here is derived from an EMBL/GenBank/DDBJ whole genome shotgun (WGS) entry which is preliminary data.</text>
</comment>
<evidence type="ECO:0000256" key="6">
    <source>
        <dbReference type="SAM" id="Phobius"/>
    </source>
</evidence>
<evidence type="ECO:0000256" key="4">
    <source>
        <dbReference type="ARBA" id="ARBA00022989"/>
    </source>
</evidence>
<dbReference type="PANTHER" id="PTHR43652">
    <property type="entry name" value="BASIC AMINO ACID ANTIPORTER YFCC-RELATED"/>
    <property type="match status" value="1"/>
</dbReference>
<feature type="transmembrane region" description="Helical" evidence="6">
    <location>
        <begin position="12"/>
        <end position="34"/>
    </location>
</feature>